<keyword evidence="4" id="KW-1185">Reference proteome</keyword>
<dbReference type="EMBL" id="DS637847">
    <property type="protein sequence ID" value="EEC01670.1"/>
    <property type="molecule type" value="Genomic_DNA"/>
</dbReference>
<dbReference type="EnsemblMetazoa" id="ISCW000800-RA">
    <property type="protein sequence ID" value="ISCW000800-PA"/>
    <property type="gene ID" value="ISCW000800"/>
</dbReference>
<name>B7P4Z8_IXOSC</name>
<dbReference type="EMBL" id="ABJB010982838">
    <property type="status" value="NOT_ANNOTATED_CDS"/>
    <property type="molecule type" value="Genomic_DNA"/>
</dbReference>
<reference evidence="3" key="2">
    <citation type="submission" date="2020-05" db="UniProtKB">
        <authorList>
            <consortium name="EnsemblMetazoa"/>
        </authorList>
    </citation>
    <scope>IDENTIFICATION</scope>
    <source>
        <strain evidence="3">wikel</strain>
    </source>
</reference>
<evidence type="ECO:0000313" key="3">
    <source>
        <dbReference type="EnsemblMetazoa" id="ISCW000800-PA"/>
    </source>
</evidence>
<dbReference type="VEuPathDB" id="VectorBase:ISCI000800"/>
<reference evidence="2 4" key="1">
    <citation type="submission" date="2008-03" db="EMBL/GenBank/DDBJ databases">
        <title>Annotation of Ixodes scapularis.</title>
        <authorList>
            <consortium name="Ixodes scapularis Genome Project Consortium"/>
            <person name="Caler E."/>
            <person name="Hannick L.I."/>
            <person name="Bidwell S."/>
            <person name="Joardar V."/>
            <person name="Thiagarajan M."/>
            <person name="Amedeo P."/>
            <person name="Galinsky K.J."/>
            <person name="Schobel S."/>
            <person name="Inman J."/>
            <person name="Hostetler J."/>
            <person name="Miller J."/>
            <person name="Hammond M."/>
            <person name="Megy K."/>
            <person name="Lawson D."/>
            <person name="Kodira C."/>
            <person name="Sutton G."/>
            <person name="Meyer J."/>
            <person name="Hill C.A."/>
            <person name="Birren B."/>
            <person name="Nene V."/>
            <person name="Collins F."/>
            <person name="Alarcon-Chaidez F."/>
            <person name="Wikel S."/>
            <person name="Strausberg R."/>
        </authorList>
    </citation>
    <scope>NUCLEOTIDE SEQUENCE [LARGE SCALE GENOMIC DNA]</scope>
    <source>
        <strain evidence="4">Wikel</strain>
        <strain evidence="2">Wikel colony</strain>
    </source>
</reference>
<gene>
    <name evidence="2" type="ORF">IscW_ISCW000800</name>
</gene>
<dbReference type="Proteomes" id="UP000001555">
    <property type="component" value="Unassembled WGS sequence"/>
</dbReference>
<dbReference type="HOGENOM" id="CLU_1620854_0_0_1"/>
<evidence type="ECO:0000256" key="1">
    <source>
        <dbReference type="SAM" id="MobiDB-lite"/>
    </source>
</evidence>
<evidence type="ECO:0000313" key="2">
    <source>
        <dbReference type="EMBL" id="EEC01670.1"/>
    </source>
</evidence>
<evidence type="ECO:0000313" key="4">
    <source>
        <dbReference type="Proteomes" id="UP000001555"/>
    </source>
</evidence>
<dbReference type="PaxDb" id="6945-B7P4Z8"/>
<dbReference type="EMBL" id="ABJB010958250">
    <property type="status" value="NOT_ANNOTATED_CDS"/>
    <property type="molecule type" value="Genomic_DNA"/>
</dbReference>
<organism>
    <name type="scientific">Ixodes scapularis</name>
    <name type="common">Black-legged tick</name>
    <name type="synonym">Deer tick</name>
    <dbReference type="NCBI Taxonomy" id="6945"/>
    <lineage>
        <taxon>Eukaryota</taxon>
        <taxon>Metazoa</taxon>
        <taxon>Ecdysozoa</taxon>
        <taxon>Arthropoda</taxon>
        <taxon>Chelicerata</taxon>
        <taxon>Arachnida</taxon>
        <taxon>Acari</taxon>
        <taxon>Parasitiformes</taxon>
        <taxon>Ixodida</taxon>
        <taxon>Ixodoidea</taxon>
        <taxon>Ixodidae</taxon>
        <taxon>Ixodinae</taxon>
        <taxon>Ixodes</taxon>
    </lineage>
</organism>
<proteinExistence type="predicted"/>
<feature type="region of interest" description="Disordered" evidence="1">
    <location>
        <begin position="1"/>
        <end position="41"/>
    </location>
</feature>
<dbReference type="InParanoid" id="B7P4Z8"/>
<protein>
    <submittedName>
        <fullName evidence="2 3">Uncharacterized protein</fullName>
    </submittedName>
</protein>
<accession>B7P4Z8</accession>
<sequence length="164" mass="17996">MSSFRFQKSRRLRGSESGPSPKDKVVNGMLLPRKDGHSSAKSTLGCVVPMEMRSRHTRKRKGPLAARMEGATSLFRKPGWTCSSRGRTINRARTAAASALTTAAMHTMWPVTRGSTQGRGPSTAVSATRLFPTGLTYERTKRCTQAKNRSGVSFASERLCRTFT</sequence>
<dbReference type="AlphaFoldDB" id="B7P4Z8"/>
<dbReference type="VEuPathDB" id="VectorBase:ISCW000800"/>